<dbReference type="EMBL" id="KZ826127">
    <property type="protein sequence ID" value="PYH88102.1"/>
    <property type="molecule type" value="Genomic_DNA"/>
</dbReference>
<dbReference type="VEuPathDB" id="FungiDB:BO71DRAFT_436082"/>
<keyword evidence="2" id="KW-1185">Reference proteome</keyword>
<accession>A0A319EAJ8</accession>
<protein>
    <submittedName>
        <fullName evidence="1">Uncharacterized protein</fullName>
    </submittedName>
</protein>
<sequence>MARTRALEASAGATELEGVRRNDVVFFTLGCCIQYAHERWSICTRLLPSGTPRAAARQVTRLAVTVTVTVTVSVSVSWQLHATAILSAPTPAELWMLASPMGQSTANLALEMHTRALGSGLMAGQAEI</sequence>
<evidence type="ECO:0000313" key="2">
    <source>
        <dbReference type="Proteomes" id="UP000247810"/>
    </source>
</evidence>
<organism evidence="1 2">
    <name type="scientific">Aspergillus ellipticus CBS 707.79</name>
    <dbReference type="NCBI Taxonomy" id="1448320"/>
    <lineage>
        <taxon>Eukaryota</taxon>
        <taxon>Fungi</taxon>
        <taxon>Dikarya</taxon>
        <taxon>Ascomycota</taxon>
        <taxon>Pezizomycotina</taxon>
        <taxon>Eurotiomycetes</taxon>
        <taxon>Eurotiomycetidae</taxon>
        <taxon>Eurotiales</taxon>
        <taxon>Aspergillaceae</taxon>
        <taxon>Aspergillus</taxon>
        <taxon>Aspergillus subgen. Circumdati</taxon>
    </lineage>
</organism>
<dbReference type="AlphaFoldDB" id="A0A319EAJ8"/>
<gene>
    <name evidence="1" type="ORF">BO71DRAFT_436082</name>
</gene>
<dbReference type="Proteomes" id="UP000247810">
    <property type="component" value="Unassembled WGS sequence"/>
</dbReference>
<proteinExistence type="predicted"/>
<evidence type="ECO:0000313" key="1">
    <source>
        <dbReference type="EMBL" id="PYH88102.1"/>
    </source>
</evidence>
<name>A0A319EAJ8_9EURO</name>
<reference evidence="1 2" key="1">
    <citation type="submission" date="2018-02" db="EMBL/GenBank/DDBJ databases">
        <title>The genomes of Aspergillus section Nigri reveals drivers in fungal speciation.</title>
        <authorList>
            <consortium name="DOE Joint Genome Institute"/>
            <person name="Vesth T.C."/>
            <person name="Nybo J."/>
            <person name="Theobald S."/>
            <person name="Brandl J."/>
            <person name="Frisvad J.C."/>
            <person name="Nielsen K.F."/>
            <person name="Lyhne E.K."/>
            <person name="Kogle M.E."/>
            <person name="Kuo A."/>
            <person name="Riley R."/>
            <person name="Clum A."/>
            <person name="Nolan M."/>
            <person name="Lipzen A."/>
            <person name="Salamov A."/>
            <person name="Henrissat B."/>
            <person name="Wiebenga A."/>
            <person name="De vries R.P."/>
            <person name="Grigoriev I.V."/>
            <person name="Mortensen U.H."/>
            <person name="Andersen M.R."/>
            <person name="Baker S.E."/>
        </authorList>
    </citation>
    <scope>NUCLEOTIDE SEQUENCE [LARGE SCALE GENOMIC DNA]</scope>
    <source>
        <strain evidence="1 2">CBS 707.79</strain>
    </source>
</reference>